<dbReference type="Proteomes" id="UP000026961">
    <property type="component" value="Chromosome 7"/>
</dbReference>
<organism evidence="2">
    <name type="scientific">Oryza glumipatula</name>
    <dbReference type="NCBI Taxonomy" id="40148"/>
    <lineage>
        <taxon>Eukaryota</taxon>
        <taxon>Viridiplantae</taxon>
        <taxon>Streptophyta</taxon>
        <taxon>Embryophyta</taxon>
        <taxon>Tracheophyta</taxon>
        <taxon>Spermatophyta</taxon>
        <taxon>Magnoliopsida</taxon>
        <taxon>Liliopsida</taxon>
        <taxon>Poales</taxon>
        <taxon>Poaceae</taxon>
        <taxon>BOP clade</taxon>
        <taxon>Oryzoideae</taxon>
        <taxon>Oryzeae</taxon>
        <taxon>Oryzinae</taxon>
        <taxon>Oryza</taxon>
    </lineage>
</organism>
<evidence type="ECO:0000256" key="1">
    <source>
        <dbReference type="SAM" id="MobiDB-lite"/>
    </source>
</evidence>
<protein>
    <submittedName>
        <fullName evidence="2">Uncharacterized protein</fullName>
    </submittedName>
</protein>
<feature type="compositionally biased region" description="Low complexity" evidence="1">
    <location>
        <begin position="1"/>
        <end position="12"/>
    </location>
</feature>
<feature type="region of interest" description="Disordered" evidence="1">
    <location>
        <begin position="111"/>
        <end position="133"/>
    </location>
</feature>
<name>A0A0E0AKZ2_9ORYZ</name>
<feature type="region of interest" description="Disordered" evidence="1">
    <location>
        <begin position="1"/>
        <end position="29"/>
    </location>
</feature>
<evidence type="ECO:0000313" key="2">
    <source>
        <dbReference type="EnsemblPlants" id="OGLUM07G17140.1"/>
    </source>
</evidence>
<evidence type="ECO:0000313" key="3">
    <source>
        <dbReference type="Proteomes" id="UP000026961"/>
    </source>
</evidence>
<sequence>MATPSSLASSHLADLHRAGGASPSLQPRCIRSSSASGALAAARSASSPWPDPARLPSSLLKPTIQASDVILEAASELGFLDTVTAVKPSTAPVAACRRRWCCRGGRPHPPPSTVHIGARHRRPRPSSMPQPVVASSTPELVAGAAAITTQDPLPSTPHAGACRRRRLCHHAGSSAVHATMPHAGARRWLRPPRWSSSLAAATSTPELGGGGRVRAVDVSLICAAPMVAFVLTSEGGGQGAIPLGQYPNGIPVYSSPK</sequence>
<dbReference type="Gramene" id="OGLUM07G17140.1">
    <property type="protein sequence ID" value="OGLUM07G17140.1"/>
    <property type="gene ID" value="OGLUM07G17140"/>
</dbReference>
<accession>A0A0E0AKZ2</accession>
<keyword evidence="3" id="KW-1185">Reference proteome</keyword>
<dbReference type="AlphaFoldDB" id="A0A0E0AKZ2"/>
<dbReference type="EnsemblPlants" id="OGLUM07G17140.1">
    <property type="protein sequence ID" value="OGLUM07G17140.1"/>
    <property type="gene ID" value="OGLUM07G17140"/>
</dbReference>
<dbReference type="HOGENOM" id="CLU_091874_0_0_1"/>
<reference evidence="2" key="2">
    <citation type="submission" date="2018-05" db="EMBL/GenBank/DDBJ databases">
        <title>OgluRS3 (Oryza glumaepatula Reference Sequence Version 3).</title>
        <authorList>
            <person name="Zhang J."/>
            <person name="Kudrna D."/>
            <person name="Lee S."/>
            <person name="Talag J."/>
            <person name="Welchert J."/>
            <person name="Wing R.A."/>
        </authorList>
    </citation>
    <scope>NUCLEOTIDE SEQUENCE [LARGE SCALE GENOMIC DNA]</scope>
</reference>
<reference evidence="2" key="1">
    <citation type="submission" date="2015-04" db="UniProtKB">
        <authorList>
            <consortium name="EnsemblPlants"/>
        </authorList>
    </citation>
    <scope>IDENTIFICATION</scope>
</reference>
<proteinExistence type="predicted"/>